<dbReference type="SUPFAM" id="SSF53335">
    <property type="entry name" value="S-adenosyl-L-methionine-dependent methyltransferases"/>
    <property type="match status" value="1"/>
</dbReference>
<dbReference type="Gene3D" id="3.40.50.150">
    <property type="entry name" value="Vaccinia Virus protein VP39"/>
    <property type="match status" value="1"/>
</dbReference>
<evidence type="ECO:0000256" key="1">
    <source>
        <dbReference type="ARBA" id="ARBA00022603"/>
    </source>
</evidence>
<evidence type="ECO:0000256" key="2">
    <source>
        <dbReference type="ARBA" id="ARBA00022691"/>
    </source>
</evidence>
<dbReference type="Proteomes" id="UP000198615">
    <property type="component" value="Unassembled WGS sequence"/>
</dbReference>
<sequence length="241" mass="25178">METTEDLLLDGRVRLIQPKTGYRAAVDPVLLAASVPAREGERAVDLGCGAGAVFACLAGRVAGVEVIGVERDPAMADLARRALDLNGFTGRIETADLTDLPATWEAGRIDHVVANPPYLPSDRADPSPDAGRAAAGVEAGADLADWMAAARRCLRHKGTVTVVHRADRLDDILSALSRGFGSVVVFPLFPKAGRDAGRVLVRAVRGGRAPLRLAPGLVLHEADGAYTAAAEAILRGAPLDL</sequence>
<keyword evidence="1 4" id="KW-0489">Methyltransferase</keyword>
<dbReference type="GO" id="GO:0008757">
    <property type="term" value="F:S-adenosylmethionine-dependent methyltransferase activity"/>
    <property type="evidence" value="ECO:0007669"/>
    <property type="project" value="UniProtKB-ARBA"/>
</dbReference>
<dbReference type="AlphaFoldDB" id="A0A8G2BGT2"/>
<accession>A0A8G2BGT2</accession>
<evidence type="ECO:0000259" key="3">
    <source>
        <dbReference type="Pfam" id="PF05175"/>
    </source>
</evidence>
<evidence type="ECO:0000313" key="4">
    <source>
        <dbReference type="EMBL" id="SDF30349.1"/>
    </source>
</evidence>
<dbReference type="InterPro" id="IPR050210">
    <property type="entry name" value="tRNA_Adenine-N(6)_MTase"/>
</dbReference>
<dbReference type="PANTHER" id="PTHR47739:SF1">
    <property type="entry name" value="TRNA1(VAL) (ADENINE(37)-N6)-METHYLTRANSFERASE"/>
    <property type="match status" value="1"/>
</dbReference>
<dbReference type="InterPro" id="IPR002052">
    <property type="entry name" value="DNA_methylase_N6_adenine_CS"/>
</dbReference>
<feature type="domain" description="Methyltransferase small" evidence="3">
    <location>
        <begin position="30"/>
        <end position="122"/>
    </location>
</feature>
<comment type="caution">
    <text evidence="4">The sequence shown here is derived from an EMBL/GenBank/DDBJ whole genome shotgun (WGS) entry which is preliminary data.</text>
</comment>
<proteinExistence type="predicted"/>
<dbReference type="PROSITE" id="PS00092">
    <property type="entry name" value="N6_MTASE"/>
    <property type="match status" value="1"/>
</dbReference>
<dbReference type="PANTHER" id="PTHR47739">
    <property type="entry name" value="TRNA1(VAL) (ADENINE(37)-N6)-METHYLTRANSFERASE"/>
    <property type="match status" value="1"/>
</dbReference>
<organism evidence="4 5">
    <name type="scientific">Thalassobaculum litoreum DSM 18839</name>
    <dbReference type="NCBI Taxonomy" id="1123362"/>
    <lineage>
        <taxon>Bacteria</taxon>
        <taxon>Pseudomonadati</taxon>
        <taxon>Pseudomonadota</taxon>
        <taxon>Alphaproteobacteria</taxon>
        <taxon>Rhodospirillales</taxon>
        <taxon>Thalassobaculaceae</taxon>
        <taxon>Thalassobaculum</taxon>
    </lineage>
</organism>
<dbReference type="GO" id="GO:0008170">
    <property type="term" value="F:N-methyltransferase activity"/>
    <property type="evidence" value="ECO:0007669"/>
    <property type="project" value="UniProtKB-ARBA"/>
</dbReference>
<dbReference type="EMBL" id="FNBW01000002">
    <property type="protein sequence ID" value="SDF30349.1"/>
    <property type="molecule type" value="Genomic_DNA"/>
</dbReference>
<keyword evidence="1 4" id="KW-0808">Transferase</keyword>
<protein>
    <submittedName>
        <fullName evidence="4">tRNA1(Val) A37 N6-methylase TrmN6</fullName>
    </submittedName>
</protein>
<dbReference type="GO" id="GO:0003676">
    <property type="term" value="F:nucleic acid binding"/>
    <property type="evidence" value="ECO:0007669"/>
    <property type="project" value="InterPro"/>
</dbReference>
<keyword evidence="5" id="KW-1185">Reference proteome</keyword>
<dbReference type="GO" id="GO:0032259">
    <property type="term" value="P:methylation"/>
    <property type="evidence" value="ECO:0007669"/>
    <property type="project" value="UniProtKB-KW"/>
</dbReference>
<reference evidence="4 5" key="1">
    <citation type="submission" date="2016-10" db="EMBL/GenBank/DDBJ databases">
        <authorList>
            <person name="Varghese N."/>
            <person name="Submissions S."/>
        </authorList>
    </citation>
    <scope>NUCLEOTIDE SEQUENCE [LARGE SCALE GENOMIC DNA]</scope>
    <source>
        <strain evidence="4 5">DSM 18839</strain>
    </source>
</reference>
<keyword evidence="2" id="KW-0949">S-adenosyl-L-methionine</keyword>
<name>A0A8G2BGT2_9PROT</name>
<dbReference type="OrthoDB" id="5489421at2"/>
<dbReference type="CDD" id="cd02440">
    <property type="entry name" value="AdoMet_MTases"/>
    <property type="match status" value="1"/>
</dbReference>
<dbReference type="Pfam" id="PF05175">
    <property type="entry name" value="MTS"/>
    <property type="match status" value="1"/>
</dbReference>
<dbReference type="InterPro" id="IPR007848">
    <property type="entry name" value="Small_mtfrase_dom"/>
</dbReference>
<gene>
    <name evidence="4" type="ORF">SAMN05660686_00964</name>
</gene>
<evidence type="ECO:0000313" key="5">
    <source>
        <dbReference type="Proteomes" id="UP000198615"/>
    </source>
</evidence>
<dbReference type="InterPro" id="IPR029063">
    <property type="entry name" value="SAM-dependent_MTases_sf"/>
</dbReference>